<dbReference type="EMBL" id="SOZJ01000001">
    <property type="protein sequence ID" value="TGJ73018.1"/>
    <property type="molecule type" value="Genomic_DNA"/>
</dbReference>
<evidence type="ECO:0000313" key="2">
    <source>
        <dbReference type="Proteomes" id="UP000297595"/>
    </source>
</evidence>
<sequence length="111" mass="13103">MAERLKGGTAKPSRPPWIRYRGVQRGLGKWSLMASAWQVLRRLKILCCACLIMIGWKPKKVERPCFHHIHSEFYYQQRLKGASNHTSFAALPFHFARFNIRISYLPQRYKI</sequence>
<organism evidence="1 2">
    <name type="scientific">Orbilia oligospora</name>
    <name type="common">Nematode-trapping fungus</name>
    <name type="synonym">Arthrobotrys oligospora</name>
    <dbReference type="NCBI Taxonomy" id="2813651"/>
    <lineage>
        <taxon>Eukaryota</taxon>
        <taxon>Fungi</taxon>
        <taxon>Dikarya</taxon>
        <taxon>Ascomycota</taxon>
        <taxon>Pezizomycotina</taxon>
        <taxon>Orbiliomycetes</taxon>
        <taxon>Orbiliales</taxon>
        <taxon>Orbiliaceae</taxon>
        <taxon>Orbilia</taxon>
    </lineage>
</organism>
<proteinExistence type="predicted"/>
<comment type="caution">
    <text evidence="1">The sequence shown here is derived from an EMBL/GenBank/DDBJ whole genome shotgun (WGS) entry which is preliminary data.</text>
</comment>
<protein>
    <submittedName>
        <fullName evidence="1">Uncharacterized protein</fullName>
    </submittedName>
</protein>
<reference evidence="1 2" key="1">
    <citation type="submission" date="2019-03" db="EMBL/GenBank/DDBJ databases">
        <title>Nematode-trapping fungi genome.</title>
        <authorList>
            <person name="Vidal-Diez De Ulzurrun G."/>
        </authorList>
    </citation>
    <scope>NUCLEOTIDE SEQUENCE [LARGE SCALE GENOMIC DNA]</scope>
    <source>
        <strain evidence="1 2">TWF154</strain>
    </source>
</reference>
<dbReference type="Proteomes" id="UP000297595">
    <property type="component" value="Unassembled WGS sequence"/>
</dbReference>
<name>A0A8H2E964_ORBOL</name>
<dbReference type="AlphaFoldDB" id="A0A8H2E964"/>
<evidence type="ECO:0000313" key="1">
    <source>
        <dbReference type="EMBL" id="TGJ73018.1"/>
    </source>
</evidence>
<gene>
    <name evidence="1" type="ORF">EYR41_000137</name>
</gene>
<accession>A0A8H2E964</accession>